<dbReference type="Gene3D" id="3.30.43.10">
    <property type="entry name" value="Uridine Diphospho-n-acetylenolpyruvylglucosamine Reductase, domain 2"/>
    <property type="match status" value="1"/>
</dbReference>
<comment type="caution">
    <text evidence="3">The sequence shown here is derived from an EMBL/GenBank/DDBJ whole genome shotgun (WGS) entry which is preliminary data.</text>
</comment>
<dbReference type="Proteomes" id="UP000604046">
    <property type="component" value="Unassembled WGS sequence"/>
</dbReference>
<dbReference type="InterPro" id="IPR010031">
    <property type="entry name" value="FAD_lactone_oxidase-like"/>
</dbReference>
<dbReference type="AlphaFoldDB" id="A0A812JYB5"/>
<dbReference type="GO" id="GO:0071949">
    <property type="term" value="F:FAD binding"/>
    <property type="evidence" value="ECO:0007669"/>
    <property type="project" value="InterPro"/>
</dbReference>
<keyword evidence="1" id="KW-1133">Transmembrane helix</keyword>
<dbReference type="InterPro" id="IPR016167">
    <property type="entry name" value="FAD-bd_PCMH_sub1"/>
</dbReference>
<evidence type="ECO:0000313" key="3">
    <source>
        <dbReference type="EMBL" id="CAE7219575.1"/>
    </source>
</evidence>
<gene>
    <name evidence="3" type="primary">yitY</name>
    <name evidence="3" type="ORF">SNAT2548_LOCUS7973</name>
</gene>
<reference evidence="3" key="1">
    <citation type="submission" date="2021-02" db="EMBL/GenBank/DDBJ databases">
        <authorList>
            <person name="Dougan E. K."/>
            <person name="Rhodes N."/>
            <person name="Thang M."/>
            <person name="Chan C."/>
        </authorList>
    </citation>
    <scope>NUCLEOTIDE SEQUENCE</scope>
</reference>
<evidence type="ECO:0000313" key="4">
    <source>
        <dbReference type="Proteomes" id="UP000604046"/>
    </source>
</evidence>
<dbReference type="PANTHER" id="PTHR43762">
    <property type="entry name" value="L-GULONOLACTONE OXIDASE"/>
    <property type="match status" value="1"/>
</dbReference>
<dbReference type="InterPro" id="IPR016166">
    <property type="entry name" value="FAD-bd_PCMH"/>
</dbReference>
<dbReference type="OrthoDB" id="415825at2759"/>
<dbReference type="EMBL" id="CAJNDS010000569">
    <property type="protein sequence ID" value="CAE7219575.1"/>
    <property type="molecule type" value="Genomic_DNA"/>
</dbReference>
<keyword evidence="4" id="KW-1185">Reference proteome</keyword>
<name>A0A812JYB5_9DINO</name>
<dbReference type="Gene3D" id="3.30.465.10">
    <property type="match status" value="1"/>
</dbReference>
<dbReference type="PANTHER" id="PTHR43762:SF1">
    <property type="entry name" value="D-ARABINONO-1,4-LACTONE OXIDASE"/>
    <property type="match status" value="1"/>
</dbReference>
<feature type="domain" description="FAD-binding PCMH-type" evidence="2">
    <location>
        <begin position="1"/>
        <end position="148"/>
    </location>
</feature>
<evidence type="ECO:0000256" key="1">
    <source>
        <dbReference type="SAM" id="Phobius"/>
    </source>
</evidence>
<dbReference type="Pfam" id="PF01565">
    <property type="entry name" value="FAD_binding_4"/>
    <property type="match status" value="1"/>
</dbReference>
<keyword evidence="1" id="KW-0812">Transmembrane</keyword>
<feature type="transmembrane region" description="Helical" evidence="1">
    <location>
        <begin position="124"/>
        <end position="145"/>
    </location>
</feature>
<dbReference type="GO" id="GO:0080049">
    <property type="term" value="F:L-gulono-1,4-lactone dehydrogenase activity"/>
    <property type="evidence" value="ECO:0007669"/>
    <property type="project" value="TreeGrafter"/>
</dbReference>
<protein>
    <submittedName>
        <fullName evidence="3">YitY protein</fullName>
    </submittedName>
</protein>
<dbReference type="InterPro" id="IPR006094">
    <property type="entry name" value="Oxid_FAD_bind_N"/>
</dbReference>
<dbReference type="PROSITE" id="PS51387">
    <property type="entry name" value="FAD_PCMH"/>
    <property type="match status" value="1"/>
</dbReference>
<dbReference type="InterPro" id="IPR016169">
    <property type="entry name" value="FAD-bd_PCMH_sub2"/>
</dbReference>
<keyword evidence="1" id="KW-0472">Membrane</keyword>
<sequence length="407" mass="46494">MKAVRVSMRGTQHSMGGHSIAADGFVLDMKKMSKMSFDHQTGLVTCGPGCTWSDLIRYLNNFGMSPHTMQSYSSFSVGGTIAVNGHGITTDECLVESVRALRLVKWDGTVLVCSREATGEGRELFGLAIGGYGLFGVITEVTMVVSRNCHLTMERVRLNIEEFAACYAHVQSAKVGLKLARLNILEPDNIELFVFRKAHSSDVGTISVLGRQPKGLSWQKQLMYKWVMPNAQELRYKFEQWTGTRVDWSGALERNTMMYISAEPVAKLYEPLVRLDDTFVLQEFFVPREKIQAWIEDAKPIYKELAVHRQLQLLNTTIRFVRQDLETVLNYAASPEGMFAFVLYYRMPRTQSADLELQRFHTWFVQVSLKHGGTFYLPYRHHYTAEELTRAYPRIGEFFKSKEKHDP</sequence>
<dbReference type="GO" id="GO:0016899">
    <property type="term" value="F:oxidoreductase activity, acting on the CH-OH group of donors, oxygen as acceptor"/>
    <property type="evidence" value="ECO:0007669"/>
    <property type="project" value="InterPro"/>
</dbReference>
<dbReference type="SUPFAM" id="SSF56176">
    <property type="entry name" value="FAD-binding/transporter-associated domain-like"/>
    <property type="match status" value="1"/>
</dbReference>
<proteinExistence type="predicted"/>
<organism evidence="3 4">
    <name type="scientific">Symbiodinium natans</name>
    <dbReference type="NCBI Taxonomy" id="878477"/>
    <lineage>
        <taxon>Eukaryota</taxon>
        <taxon>Sar</taxon>
        <taxon>Alveolata</taxon>
        <taxon>Dinophyceae</taxon>
        <taxon>Suessiales</taxon>
        <taxon>Symbiodiniaceae</taxon>
        <taxon>Symbiodinium</taxon>
    </lineage>
</organism>
<evidence type="ECO:0000259" key="2">
    <source>
        <dbReference type="PROSITE" id="PS51387"/>
    </source>
</evidence>
<dbReference type="InterPro" id="IPR036318">
    <property type="entry name" value="FAD-bd_PCMH-like_sf"/>
</dbReference>
<accession>A0A812JYB5</accession>